<evidence type="ECO:0000256" key="1">
    <source>
        <dbReference type="ARBA" id="ARBA00005361"/>
    </source>
</evidence>
<proteinExistence type="inferred from homology"/>
<dbReference type="InterPro" id="IPR005334">
    <property type="entry name" value="Tctex-1-like"/>
</dbReference>
<keyword evidence="4" id="KW-1185">Reference proteome</keyword>
<dbReference type="Proteomes" id="UP000594262">
    <property type="component" value="Unplaced"/>
</dbReference>
<comment type="similarity">
    <text evidence="1">Belongs to the dynein light chain Tctex-type family.</text>
</comment>
<feature type="compositionally biased region" description="Polar residues" evidence="2">
    <location>
        <begin position="65"/>
        <end position="78"/>
    </location>
</feature>
<name>A0A7M5V063_9CNID</name>
<feature type="compositionally biased region" description="Polar residues" evidence="2">
    <location>
        <begin position="319"/>
        <end position="336"/>
    </location>
</feature>
<organism evidence="3 4">
    <name type="scientific">Clytia hemisphaerica</name>
    <dbReference type="NCBI Taxonomy" id="252671"/>
    <lineage>
        <taxon>Eukaryota</taxon>
        <taxon>Metazoa</taxon>
        <taxon>Cnidaria</taxon>
        <taxon>Hydrozoa</taxon>
        <taxon>Hydroidolina</taxon>
        <taxon>Leptothecata</taxon>
        <taxon>Obeliida</taxon>
        <taxon>Clytiidae</taxon>
        <taxon>Clytia</taxon>
    </lineage>
</organism>
<feature type="region of interest" description="Disordered" evidence="2">
    <location>
        <begin position="58"/>
        <end position="99"/>
    </location>
</feature>
<protein>
    <submittedName>
        <fullName evidence="3">Uncharacterized protein</fullName>
    </submittedName>
</protein>
<evidence type="ECO:0000313" key="3">
    <source>
        <dbReference type="EnsemblMetazoa" id="CLYHEMP004099.1"/>
    </source>
</evidence>
<dbReference type="Gene3D" id="3.30.1140.40">
    <property type="entry name" value="Tctex-1"/>
    <property type="match status" value="1"/>
</dbReference>
<dbReference type="InterPro" id="IPR038586">
    <property type="entry name" value="Tctex-1-like_sf"/>
</dbReference>
<feature type="region of interest" description="Disordered" evidence="2">
    <location>
        <begin position="250"/>
        <end position="352"/>
    </location>
</feature>
<dbReference type="EnsemblMetazoa" id="CLYHEMT004099.1">
    <property type="protein sequence ID" value="CLYHEMP004099.1"/>
    <property type="gene ID" value="CLYHEMG004099"/>
</dbReference>
<evidence type="ECO:0000256" key="2">
    <source>
        <dbReference type="SAM" id="MobiDB-lite"/>
    </source>
</evidence>
<evidence type="ECO:0000313" key="4">
    <source>
        <dbReference type="Proteomes" id="UP000594262"/>
    </source>
</evidence>
<sequence>MADVDRNNNISDSEGEHMKKSRFSAVLNFFNDIIGKTSSIPYGLDHTNGPNRRFSATLRRKKRQTSAPDISISVTSDGENNRHRKLAPKNSSPASLNLPRARMQRPALSTNSLSQADVAEAWLRPTRHRSYRSNGGINYHQSDLSLDSFASSTSSRLNLTGGTLDRHTRSRSKNLTVRFSIDDLHKKEQATMKRSFSNSADLRKPNQVQVDDALAALKNLDDNLKTQSEGNLIHVGAFVCSVERSRSQDKLSNGDEDVFIDEQKSNQIGKQDDMKSGNLESSMPAITVQIDQGKIFGRQKSRRRSSSSSSRESKSSSRNTSKTYRNIRTRSLSNEVKNGGENEKGNLSKTRRYSSLDLELNKNVIKSKTSRLSIPSGSETPDREEPITRKSSELLHDCFDTSFWEDASIVSEAKIRDISENEARQVLSKIDCHEKSDKHMSKEITCNVRDKIRAYTGRNFKVIVNTLIGGLVRPSTHDTVGVTVKGMTDSKNDRFVVTAFEKDDMFISVTCVLMKIQNGTKFVTNIEEKALGSAK</sequence>
<dbReference type="AlphaFoldDB" id="A0A7M5V063"/>
<reference evidence="3" key="1">
    <citation type="submission" date="2021-01" db="UniProtKB">
        <authorList>
            <consortium name="EnsemblMetazoa"/>
        </authorList>
    </citation>
    <scope>IDENTIFICATION</scope>
</reference>
<accession>A0A7M5V063</accession>
<dbReference type="Pfam" id="PF03645">
    <property type="entry name" value="Tctex-1"/>
    <property type="match status" value="1"/>
</dbReference>